<sequence length="429" mass="46827">MKLASTRNPGCVVGFQEAVLHSLPPDGGLYQPVSEADLRPWILYLDETKDFASVAGTLTSALLKDELSPAICERLAFKAFSGFSPVLRELEEDLHLLELFHTPSGTHQDFGAMWLASALEHILTIRGKNATVLASAAGPVAASLGAAFAGKKHIRLVLVCASPSAGIPLDPAWLVQNGGNVLAAETAASVRDVRRIVREVYADPVMQEKYALTLANTANIGRLLPQIFFYMFAFSRLRKKTRGDIFYAVPSGNCANLTAGLYAWKYSLPVNGFITDASPALPGSGDRRQAAADAEYEIPSNLERLDQVFVLNPLLRQGFVFPFDITETEIRTLRREVRQNFGVWLDRDTAKAFAAAMEFRKSREEEGSVVVFANDDPGFSVDEVRSACGDAPELSPAVRRSLYSQPVEKLPACDAASLRKLLESRLPPV</sequence>
<dbReference type="EMBL" id="JADIMS010000019">
    <property type="protein sequence ID" value="MBO8449712.1"/>
    <property type="molecule type" value="Genomic_DNA"/>
</dbReference>
<evidence type="ECO:0000313" key="1">
    <source>
        <dbReference type="EMBL" id="MBO8449712.1"/>
    </source>
</evidence>
<dbReference type="InterPro" id="IPR051166">
    <property type="entry name" value="Threonine_Synthase"/>
</dbReference>
<reference evidence="1" key="1">
    <citation type="submission" date="2020-10" db="EMBL/GenBank/DDBJ databases">
        <authorList>
            <person name="Gilroy R."/>
        </authorList>
    </citation>
    <scope>NUCLEOTIDE SEQUENCE</scope>
    <source>
        <strain evidence="1">B3-4054</strain>
    </source>
</reference>
<dbReference type="AlphaFoldDB" id="A0A9D9EKW0"/>
<dbReference type="SUPFAM" id="SSF53686">
    <property type="entry name" value="Tryptophan synthase beta subunit-like PLP-dependent enzymes"/>
    <property type="match status" value="1"/>
</dbReference>
<reference evidence="1" key="2">
    <citation type="journal article" date="2021" name="PeerJ">
        <title>Extensive microbial diversity within the chicken gut microbiome revealed by metagenomics and culture.</title>
        <authorList>
            <person name="Gilroy R."/>
            <person name="Ravi A."/>
            <person name="Getino M."/>
            <person name="Pursley I."/>
            <person name="Horton D.L."/>
            <person name="Alikhan N.F."/>
            <person name="Baker D."/>
            <person name="Gharbi K."/>
            <person name="Hall N."/>
            <person name="Watson M."/>
            <person name="Adriaenssens E.M."/>
            <person name="Foster-Nyarko E."/>
            <person name="Jarju S."/>
            <person name="Secka A."/>
            <person name="Antonio M."/>
            <person name="Oren A."/>
            <person name="Chaudhuri R.R."/>
            <person name="La Ragione R."/>
            <person name="Hildebrand F."/>
            <person name="Pallen M.J."/>
        </authorList>
    </citation>
    <scope>NUCLEOTIDE SEQUENCE</scope>
    <source>
        <strain evidence="1">B3-4054</strain>
    </source>
</reference>
<evidence type="ECO:0000313" key="2">
    <source>
        <dbReference type="Proteomes" id="UP000823616"/>
    </source>
</evidence>
<proteinExistence type="predicted"/>
<protein>
    <submittedName>
        <fullName evidence="1">Threonine synthase</fullName>
    </submittedName>
</protein>
<dbReference type="PANTHER" id="PTHR42690:SF1">
    <property type="entry name" value="THREONINE SYNTHASE-LIKE 2"/>
    <property type="match status" value="1"/>
</dbReference>
<name>A0A9D9EKW0_9SPIR</name>
<gene>
    <name evidence="1" type="ORF">IAA96_01245</name>
</gene>
<organism evidence="1 2">
    <name type="scientific">Candidatus Avitreponema avistercoris</name>
    <dbReference type="NCBI Taxonomy" id="2840705"/>
    <lineage>
        <taxon>Bacteria</taxon>
        <taxon>Pseudomonadati</taxon>
        <taxon>Spirochaetota</taxon>
        <taxon>Spirochaetia</taxon>
        <taxon>Spirochaetales</taxon>
        <taxon>Candidatus Avitreponema</taxon>
    </lineage>
</organism>
<dbReference type="PANTHER" id="PTHR42690">
    <property type="entry name" value="THREONINE SYNTHASE FAMILY MEMBER"/>
    <property type="match status" value="1"/>
</dbReference>
<dbReference type="Proteomes" id="UP000823616">
    <property type="component" value="Unassembled WGS sequence"/>
</dbReference>
<dbReference type="Gene3D" id="3.40.50.1100">
    <property type="match status" value="2"/>
</dbReference>
<dbReference type="InterPro" id="IPR037158">
    <property type="entry name" value="Thr_synth_N_sf"/>
</dbReference>
<dbReference type="Gene3D" id="3.90.1380.10">
    <property type="entry name" value="Threonine synthase, N-terminal domain"/>
    <property type="match status" value="1"/>
</dbReference>
<dbReference type="InterPro" id="IPR036052">
    <property type="entry name" value="TrpB-like_PALP_sf"/>
</dbReference>
<comment type="caution">
    <text evidence="1">The sequence shown here is derived from an EMBL/GenBank/DDBJ whole genome shotgun (WGS) entry which is preliminary data.</text>
</comment>
<accession>A0A9D9EKW0</accession>